<evidence type="ECO:0000313" key="10">
    <source>
        <dbReference type="Proteomes" id="UP000192491"/>
    </source>
</evidence>
<comment type="subcellular location">
    <subcellularLocation>
        <location evidence="1">Secreted</location>
    </subcellularLocation>
</comment>
<dbReference type="InterPro" id="IPR015919">
    <property type="entry name" value="Cadherin-like_sf"/>
</dbReference>
<dbReference type="GO" id="GO:0007154">
    <property type="term" value="P:cell communication"/>
    <property type="evidence" value="ECO:0007669"/>
    <property type="project" value="InterPro"/>
</dbReference>
<evidence type="ECO:0000256" key="7">
    <source>
        <dbReference type="SAM" id="SignalP"/>
    </source>
</evidence>
<comment type="caution">
    <text evidence="9">The sequence shown here is derived from an EMBL/GenBank/DDBJ whole genome shotgun (WGS) entry which is preliminary data.</text>
</comment>
<dbReference type="GO" id="GO:0016020">
    <property type="term" value="C:membrane"/>
    <property type="evidence" value="ECO:0007669"/>
    <property type="project" value="InterPro"/>
</dbReference>
<evidence type="ECO:0000256" key="1">
    <source>
        <dbReference type="ARBA" id="ARBA00004613"/>
    </source>
</evidence>
<accession>A0A1Y1QUF7</accession>
<evidence type="ECO:0000259" key="8">
    <source>
        <dbReference type="PROSITE" id="PS50268"/>
    </source>
</evidence>
<proteinExistence type="inferred from homology"/>
<name>A0A1Y1QUF7_9GAMM</name>
<dbReference type="Proteomes" id="UP000192491">
    <property type="component" value="Unassembled WGS sequence"/>
</dbReference>
<gene>
    <name evidence="9" type="ORF">BWK73_11400</name>
</gene>
<evidence type="ECO:0000256" key="6">
    <source>
        <dbReference type="ARBA" id="ARBA00022837"/>
    </source>
</evidence>
<evidence type="ECO:0000313" key="9">
    <source>
        <dbReference type="EMBL" id="OQX13716.1"/>
    </source>
</evidence>
<dbReference type="InterPro" id="IPR003644">
    <property type="entry name" value="Calx_beta"/>
</dbReference>
<dbReference type="EMBL" id="MTEJ01000042">
    <property type="protein sequence ID" value="OQX13716.1"/>
    <property type="molecule type" value="Genomic_DNA"/>
</dbReference>
<dbReference type="SUPFAM" id="SSF49313">
    <property type="entry name" value="Cadherin-like"/>
    <property type="match status" value="1"/>
</dbReference>
<dbReference type="Gene3D" id="2.60.40.10">
    <property type="entry name" value="Immunoglobulins"/>
    <property type="match status" value="7"/>
</dbReference>
<keyword evidence="4 7" id="KW-0732">Signal</keyword>
<organism evidence="9 10">
    <name type="scientific">Thiothrix lacustris</name>
    <dbReference type="NCBI Taxonomy" id="525917"/>
    <lineage>
        <taxon>Bacteria</taxon>
        <taxon>Pseudomonadati</taxon>
        <taxon>Pseudomonadota</taxon>
        <taxon>Gammaproteobacteria</taxon>
        <taxon>Thiotrichales</taxon>
        <taxon>Thiotrichaceae</taxon>
        <taxon>Thiothrix</taxon>
    </lineage>
</organism>
<dbReference type="InterPro" id="IPR006626">
    <property type="entry name" value="PbH1"/>
</dbReference>
<evidence type="ECO:0000256" key="5">
    <source>
        <dbReference type="ARBA" id="ARBA00022737"/>
    </source>
</evidence>
<dbReference type="GO" id="GO:0005509">
    <property type="term" value="F:calcium ion binding"/>
    <property type="evidence" value="ECO:0007669"/>
    <property type="project" value="InterPro"/>
</dbReference>
<keyword evidence="5" id="KW-0677">Repeat</keyword>
<dbReference type="InterPro" id="IPR013783">
    <property type="entry name" value="Ig-like_fold"/>
</dbReference>
<dbReference type="Pfam" id="PF03160">
    <property type="entry name" value="Calx-beta"/>
    <property type="match status" value="1"/>
</dbReference>
<dbReference type="SMART" id="SM00710">
    <property type="entry name" value="PbH1"/>
    <property type="match status" value="10"/>
</dbReference>
<dbReference type="Gene3D" id="2.60.40.2030">
    <property type="match status" value="1"/>
</dbReference>
<sequence>MPESRHTFGSVGFYLQLLFALLLLTALTGQAFAANCTATYTQTNTGGNANYTLTSGQSLKIASGTYTGTVEFGSGSSICVEAGATFTPAGLNNVAGTLTNYGTANLQTFSYNSGTVIDNYGTLSFTGGLNTNGATTFRNRSNATMTMANSFQLGNNSTFSNDGLLTTSQDFNTQNGTTLTNNYRMEVNGNFNPDGTFTGGGAMIFSGDTRNQGAFNGNSSSDKINFYDETQTGSQFFDVQSPLPTNIERTVFARPVVLDAPAACSTSYKAFANPSTTGTISGTVYTDSNTNNAFDSATESGIGSITVSLLNNATGATIATTSTAANGSYSFSNVDPALTYKLSADTTDADLPVGAAIGTTNPLTSVVVAANSTTADQNFGFDSPATGICPAGMYVATQSGNAITATSSGTVNNATTATGALASSGTTATTNNSAKLNGTGGTLILDLGTTIPGGSSVSLSMARTSSSSRAVVSTSLNNSSYSATTTLSSASTSDNVLAYRAYTIPAGGARYIRLVYSGSAMWVNGVSYTQVCQTYGTVSGTVYTDSNTNNALDAAETKLPNITVRVYNSTKTTLLKTATTNASGVYTAPGLVVGTDQVEVDTTDTDLPSGASIGTTNPLASVAVTAGTTTANQNFGFDQPAPVLACSPPPPTTTGINSSITWNHNPYTPASQVLGGHPVPAILNTGLIASAANEVSSNLTTGPTDWELYTESATVPATLAQAISGNKYFQYSFTTQASLTSEHILYGVAMSTLAPTNTWQHSGKYKMQIQLDDNPAFTSPAIIKNMLQIDEDNPTAGGDVSEGPLYENFYISHYDLDTPVNLSSNKTYYLRFYLYDVAKAGVANGVANRIIFDDLLLKTMDCDASPTTLLSVSDAVVKEGNSGLSYLNFPVQLNAAAPAGGVSFNYTTTDGTATLANNDYQAKTGTLTIPLGANGSVISVPVVGDTTVEPNEKISLNINDVVNAQYVNGSYPQPPQGSIIDDDAASACNASSGHFGGIVFQDYNQNGTRESGEIGLAGITVTAYNSSNTAATTTTDGSGWYKFTGLTTGASYRLEFTNLPAGIEVGTAGTNANGNLRFVTVNATCDANLGVYNPVDYCQADPKLLTARYINGDNLASGTNMAGSFAALLSFNYNDSGIAPPTLKQDALGAQVGSVWGLAYNRHNKKAFAAAMLRRHVGLGSLGIGGLYVINYAGTNPVVSTFLNVDALPGIDVGSVGSNSDRNLSGDPYAPSHDPTVFDKVGKEGLGDIELSDDGNTLYVSNLYSRKIINIDLTAYNTSGTIPTTATEISLPAVSCTKGVARPFALKYYRGKLHAGITCTGENGGSSADLKASIHAYDGTSWTEKLNVSLNYPRWHADHMRASEYSRYNIPWVSSLSALTLGDHGSADWVDDAQLMLSGIEFDTNGDMLLGFIDRTGLQFGQYNYGTDTGSTRFYGVFSNGELLKASYNATTGAYTLENAGTANGIAGEGVNVGTDPAWPYGGPGGGEFYGGEKFVGHTENVFGALALVPGKQEVVLNAMNPFNITTGGTISLDNQTGTRTSGVQLYGEDNRFLGKAVGLGDLEVLCDPAPTEIGNRVWLDTDKDGLQDAGEAGIANVNLTLSCGADNATAVTNAQGEYYFSNKAGGNATFMGSGENCSLSINSTQASLNTYTLSPQNADGKTDNNSQTDIRDSDAAVSGSNAVINFTVGNAGQNNHGLDFGFDVAANNNGISGKVWFDTNTDGIQNDGTAAFIEGAKVELYNPATSSIVATTTTNANGEYQFTSANGMQATTNYQLRIRKLDTQPPLANWSLAPLKAGSDNTLDSDASLSGNYWIIAATSPASGGSASGYAFGFTNTVVTGCLNTGSSGVSDESVANSHPNAYDFLIGGKQVTGFCAEKNDQDPQAGDNYVVNAADRQSLTALTKEKLSRGYAALTDADIIFQMAAVFGSGENQTRLDDLMTYMTWFYTHWNESLASMDTQIDSNSNYSAAQQTAMKGIARVVIDRINGANGQTQYLPQNIFWLWNMTSTSRQDIVVPAIYAVGSSCTTGNTISGKIFEDVNYGGGAGRPFGTSGTAAISNTSVELRTSSNTVFATTATAADGSYLFTAVPAGNYTVQVMVDSVNSTRSGSNGSELGVMTYRTNGITPVTTVGEPAIQAITMTSSNVSGVDFGFNFDTVTNANDNGAGSLRQFILNANLLGNDNTLAQTGRTAGKENAILELSTSDPNYNATNQYWSIAVATAMPEIGDDVIIDASTQPTRAGFAFANRPVIELDGTIGKNLNQGYNGLILSGTNGGSTIKYLAINRFHGEGIKIRSSKNNTVSFNYIGTDPLHSATNIGNLHGIEILNSADLNLVSDNLIAHNGWDGIHAWNINGGGTEKAAIISQNSIYANGGMGINLEAGDTNGSITTNDANDADTGANSLLNFPILANVSASGGNLTLKGCAPAGATVELFEADVSAGGTATPGANKLGKSNDYGEGQTYLASFVEGNAGDTDTANCAMTNDADGNNQMGMKAFAVSIPTPVGLVEGDLLTATTTVTNVGTSEFSPVYAYSAGCSLTVTITADTDTPANNSGSLRDAIECANTTPEADTITFNIPNTQPGYTNPDGIASNGDEYWSIQPTTPLPGITTPLVIDGSTQPGTTCPQPRVEIDGSNAGADADGIGVYASNSIIKGLIINDFSRYGIRLSRFPITFPVGNTLQTNNTVQCSYIGVNASGLVAKPNLQGGIAAEGDSMKIGGTTATDRNIISGNGAFGIYFYGGGSTNGTVQGNYIGVGANGTTALGNQGFGIGYYNTDGGGLIGGTAGVTVNGACTGTCNLIAHNTSAGVGFFYTGPAGRNVRISGNAIHSNGGIGIDLEQSSDPWVLDGVTPNDAGDSDSAYAPNGLQNYPILNYANLSGATTDISGTLNSIANTTFTLEFFANTSADPTGYGEGERYLGNTTVTTDSSGNATFTVSLPAVDSGTYITATATDAGNNTSEFSAAIAAAVLKDIAGKIYEDVNYGGGSGRAFNAATAGMTGINGASIELRDASNNVFATTTTIADGSYTFTKVPAGAYSVQVVNTSVRSTRAGSNGSERGVITYRTDGVSSVNTASTTFSQAITLNNTNLSNVNFGFNFDTVTNTNDSGAGSLRQFLLNANLLGGDATLAQVGRTAGKENAILELSTSDPNYTAGYWSIPLQSALPNITGPIVLDGASPPGANSNPILELNGTNAGTANGLNLSNGASFSTIRKLAINGFTGAGIQLNSSRSNILQGNHIGATPTGTARANGGAGILLTGDSPSANQIGGISNGAGNLIANNGGDGIAVSGFNALRNSILGNSIYANAGLGIDLMGGIEDSAGVTANDVGDVDNGPNNLLNYPDVKVNSFGANGTKIVTYDFNLDLAAGDYRLEFFTSAAKDASGNGEGQTFIGSKDISHPGTGSLNFKGTINASATVAQGAYISVTVTQKAGATTYGSTSEFSGIKDGITIQVCESLIDDTTSGADMIIDETDITTVIKLLEAKDSNGNPITYVISGGTDGNFFTITNPAPGATLDCATVKFVVNNVIIVKSTDADGTEIDTRAELPPTLTLPPGNYESPMDSDKDNVYDLEVTATTVDGKKYVRDLSVRVMNTNEAPVITSTTTLSVTEDTSKTVLTVAAQDSDTNDKPSYRISGGADGANFEIDPSTGLLRFRVMPDYDAPMDANRDNLYEVEITVTDSGGLSSSKLFKVSVVNNATDDGVTLSVRTLLQGAYDSKTALMVDTLNTLGLLPNAQPYRAVPFNYAGTETLSTMVQETAGNDAVVDWVLVELRTNLNTLAASRALILQRDGDVVDAQTGSNLLHFAKVKAGNYYVSVRHRNHLGLVSASPASLSSTAKAFNFASSSMVVNGDETRIIAGTVALMWAGDINASNTLSANGPNNDVTSLLGQVITAGDNTQSNTNHILAGYLTTDINFDGKTLFTGPGNDTTLLVGNILLHPLNSGFAANYIVKGGLQ</sequence>
<keyword evidence="6" id="KW-0106">Calcium</keyword>
<protein>
    <recommendedName>
        <fullName evidence="8">Cadherin domain-containing protein</fullName>
    </recommendedName>
</protein>
<dbReference type="SUPFAM" id="SSF117074">
    <property type="entry name" value="Hypothetical protein PA1324"/>
    <property type="match status" value="7"/>
</dbReference>
<feature type="domain" description="Cadherin" evidence="8">
    <location>
        <begin position="3602"/>
        <end position="3707"/>
    </location>
</feature>
<dbReference type="CDD" id="cd11304">
    <property type="entry name" value="Cadherin_repeat"/>
    <property type="match status" value="1"/>
</dbReference>
<keyword evidence="3" id="KW-0964">Secreted</keyword>
<dbReference type="SUPFAM" id="SSF141072">
    <property type="entry name" value="CalX-like"/>
    <property type="match status" value="1"/>
</dbReference>
<reference evidence="9 10" key="1">
    <citation type="submission" date="2017-01" db="EMBL/GenBank/DDBJ databases">
        <title>Novel large sulfur bacteria in the metagenomes of groundwater-fed chemosynthetic microbial mats in the Lake Huron basin.</title>
        <authorList>
            <person name="Sharrar A.M."/>
            <person name="Flood B.E."/>
            <person name="Bailey J.V."/>
            <person name="Jones D.S."/>
            <person name="Biddanda B."/>
            <person name="Ruberg S.A."/>
            <person name="Marcus D.N."/>
            <person name="Dick G.J."/>
        </authorList>
    </citation>
    <scope>NUCLEOTIDE SEQUENCE [LARGE SCALE GENOMIC DNA]</scope>
    <source>
        <strain evidence="9">A8</strain>
    </source>
</reference>
<dbReference type="PANTHER" id="PTHR36108:SF13">
    <property type="entry name" value="COLOSSIN-B-RELATED"/>
    <property type="match status" value="1"/>
</dbReference>
<comment type="similarity">
    <text evidence="2">Belongs to the serine-aspartate repeat-containing protein (SDr) family.</text>
</comment>
<dbReference type="PROSITE" id="PS50268">
    <property type="entry name" value="CADHERIN_2"/>
    <property type="match status" value="1"/>
</dbReference>
<evidence type="ECO:0000256" key="2">
    <source>
        <dbReference type="ARBA" id="ARBA00007257"/>
    </source>
</evidence>
<dbReference type="Pfam" id="PF17210">
    <property type="entry name" value="SdrD_B"/>
    <property type="match status" value="6"/>
</dbReference>
<dbReference type="SMART" id="SM00112">
    <property type="entry name" value="CA"/>
    <property type="match status" value="1"/>
</dbReference>
<dbReference type="InterPro" id="IPR033764">
    <property type="entry name" value="Sdr_B"/>
</dbReference>
<dbReference type="GO" id="GO:0007156">
    <property type="term" value="P:homophilic cell adhesion via plasma membrane adhesion molecules"/>
    <property type="evidence" value="ECO:0007669"/>
    <property type="project" value="InterPro"/>
</dbReference>
<evidence type="ECO:0000256" key="3">
    <source>
        <dbReference type="ARBA" id="ARBA00022525"/>
    </source>
</evidence>
<feature type="chain" id="PRO_5011965545" description="Cadherin domain-containing protein" evidence="7">
    <location>
        <begin position="34"/>
        <end position="3958"/>
    </location>
</feature>
<evidence type="ECO:0000256" key="4">
    <source>
        <dbReference type="ARBA" id="ARBA00022729"/>
    </source>
</evidence>
<dbReference type="GO" id="GO:0005576">
    <property type="term" value="C:extracellular region"/>
    <property type="evidence" value="ECO:0007669"/>
    <property type="project" value="UniProtKB-SubCell"/>
</dbReference>
<dbReference type="Pfam" id="PF00028">
    <property type="entry name" value="Cadherin"/>
    <property type="match status" value="1"/>
</dbReference>
<dbReference type="SUPFAM" id="SSF51126">
    <property type="entry name" value="Pectin lyase-like"/>
    <property type="match status" value="1"/>
</dbReference>
<dbReference type="InterPro" id="IPR002126">
    <property type="entry name" value="Cadherin-like_dom"/>
</dbReference>
<feature type="signal peptide" evidence="7">
    <location>
        <begin position="1"/>
        <end position="33"/>
    </location>
</feature>
<dbReference type="PANTHER" id="PTHR36108">
    <property type="entry name" value="COLOSSIN-B-RELATED"/>
    <property type="match status" value="1"/>
</dbReference>
<dbReference type="Gene3D" id="2.60.40.60">
    <property type="entry name" value="Cadherins"/>
    <property type="match status" value="1"/>
</dbReference>
<dbReference type="InterPro" id="IPR011050">
    <property type="entry name" value="Pectin_lyase_fold/virulence"/>
</dbReference>
<dbReference type="InterPro" id="IPR038081">
    <property type="entry name" value="CalX-like_sf"/>
</dbReference>